<feature type="compositionally biased region" description="Polar residues" evidence="1">
    <location>
        <begin position="1"/>
        <end position="16"/>
    </location>
</feature>
<evidence type="ECO:0000313" key="3">
    <source>
        <dbReference type="Proteomes" id="UP000585474"/>
    </source>
</evidence>
<protein>
    <submittedName>
        <fullName evidence="2">Uncharacterized protein</fullName>
    </submittedName>
</protein>
<reference evidence="2 3" key="1">
    <citation type="submission" date="2019-07" db="EMBL/GenBank/DDBJ databases">
        <title>De Novo Assembly of kiwifruit Actinidia rufa.</title>
        <authorList>
            <person name="Sugita-Konishi S."/>
            <person name="Sato K."/>
            <person name="Mori E."/>
            <person name="Abe Y."/>
            <person name="Kisaki G."/>
            <person name="Hamano K."/>
            <person name="Suezawa K."/>
            <person name="Otani M."/>
            <person name="Fukuda T."/>
            <person name="Manabe T."/>
            <person name="Gomi K."/>
            <person name="Tabuchi M."/>
            <person name="Akimitsu K."/>
            <person name="Kataoka I."/>
        </authorList>
    </citation>
    <scope>NUCLEOTIDE SEQUENCE [LARGE SCALE GENOMIC DNA]</scope>
    <source>
        <strain evidence="3">cv. Fuchu</strain>
    </source>
</reference>
<accession>A0A7J0HDN8</accession>
<proteinExistence type="predicted"/>
<name>A0A7J0HDN8_9ERIC</name>
<dbReference type="AlphaFoldDB" id="A0A7J0HDN8"/>
<gene>
    <name evidence="2" type="ORF">Acr_29g0003510</name>
</gene>
<keyword evidence="3" id="KW-1185">Reference proteome</keyword>
<dbReference type="PROSITE" id="PS00018">
    <property type="entry name" value="EF_HAND_1"/>
    <property type="match status" value="1"/>
</dbReference>
<sequence length="79" mass="8297">MNGSGNALTGITNSSSTEHRAANANPDCSAVNAILSNLDSNEDQKISTLEMESGKHSSNCEDGYGDQGLRGNAEKWKPV</sequence>
<dbReference type="Proteomes" id="UP000585474">
    <property type="component" value="Unassembled WGS sequence"/>
</dbReference>
<evidence type="ECO:0000313" key="2">
    <source>
        <dbReference type="EMBL" id="GFZ21189.1"/>
    </source>
</evidence>
<comment type="caution">
    <text evidence="2">The sequence shown here is derived from an EMBL/GenBank/DDBJ whole genome shotgun (WGS) entry which is preliminary data.</text>
</comment>
<evidence type="ECO:0000256" key="1">
    <source>
        <dbReference type="SAM" id="MobiDB-lite"/>
    </source>
</evidence>
<feature type="region of interest" description="Disordered" evidence="1">
    <location>
        <begin position="1"/>
        <end position="24"/>
    </location>
</feature>
<feature type="region of interest" description="Disordered" evidence="1">
    <location>
        <begin position="48"/>
        <end position="79"/>
    </location>
</feature>
<dbReference type="EMBL" id="BJWL01000029">
    <property type="protein sequence ID" value="GFZ21189.1"/>
    <property type="molecule type" value="Genomic_DNA"/>
</dbReference>
<dbReference type="InterPro" id="IPR018247">
    <property type="entry name" value="EF_Hand_1_Ca_BS"/>
</dbReference>
<organism evidence="2 3">
    <name type="scientific">Actinidia rufa</name>
    <dbReference type="NCBI Taxonomy" id="165716"/>
    <lineage>
        <taxon>Eukaryota</taxon>
        <taxon>Viridiplantae</taxon>
        <taxon>Streptophyta</taxon>
        <taxon>Embryophyta</taxon>
        <taxon>Tracheophyta</taxon>
        <taxon>Spermatophyta</taxon>
        <taxon>Magnoliopsida</taxon>
        <taxon>eudicotyledons</taxon>
        <taxon>Gunneridae</taxon>
        <taxon>Pentapetalae</taxon>
        <taxon>asterids</taxon>
        <taxon>Ericales</taxon>
        <taxon>Actinidiaceae</taxon>
        <taxon>Actinidia</taxon>
    </lineage>
</organism>